<evidence type="ECO:0000256" key="6">
    <source>
        <dbReference type="ARBA" id="ARBA00023211"/>
    </source>
</evidence>
<evidence type="ECO:0000313" key="14">
    <source>
        <dbReference type="EMBL" id="GFG31418.1"/>
    </source>
</evidence>
<dbReference type="InterPro" id="IPR029052">
    <property type="entry name" value="Metallo-depent_PP-like"/>
</dbReference>
<evidence type="ECO:0000256" key="3">
    <source>
        <dbReference type="ARBA" id="ARBA00022723"/>
    </source>
</evidence>
<evidence type="ECO:0000259" key="13">
    <source>
        <dbReference type="PROSITE" id="PS00125"/>
    </source>
</evidence>
<comment type="catalytic activity">
    <reaction evidence="9 11">
        <text>O-phospho-L-threonyl-[protein] + H2O = L-threonyl-[protein] + phosphate</text>
        <dbReference type="Rhea" id="RHEA:47004"/>
        <dbReference type="Rhea" id="RHEA-COMP:11060"/>
        <dbReference type="Rhea" id="RHEA-COMP:11605"/>
        <dbReference type="ChEBI" id="CHEBI:15377"/>
        <dbReference type="ChEBI" id="CHEBI:30013"/>
        <dbReference type="ChEBI" id="CHEBI:43474"/>
        <dbReference type="ChEBI" id="CHEBI:61977"/>
        <dbReference type="EC" id="3.1.3.16"/>
    </reaction>
</comment>
<dbReference type="InParanoid" id="A0A6L2PLL0"/>
<dbReference type="FunFam" id="3.60.21.10:FF:000026">
    <property type="entry name" value="Serine/threonine-protein phosphatase"/>
    <property type="match status" value="1"/>
</dbReference>
<dbReference type="SMART" id="SM00156">
    <property type="entry name" value="PP2Ac"/>
    <property type="match status" value="1"/>
</dbReference>
<evidence type="ECO:0000256" key="5">
    <source>
        <dbReference type="ARBA" id="ARBA00022912"/>
    </source>
</evidence>
<dbReference type="InterPro" id="IPR006186">
    <property type="entry name" value="Ser/Thr-sp_prot-phosphatase"/>
</dbReference>
<feature type="region of interest" description="Disordered" evidence="12">
    <location>
        <begin position="313"/>
        <end position="481"/>
    </location>
</feature>
<dbReference type="PRINTS" id="PR00114">
    <property type="entry name" value="STPHPHTASE"/>
</dbReference>
<feature type="compositionally biased region" description="Polar residues" evidence="12">
    <location>
        <begin position="332"/>
        <end position="343"/>
    </location>
</feature>
<protein>
    <recommendedName>
        <fullName evidence="11">Serine/threonine-protein phosphatase</fullName>
        <ecNumber evidence="11">3.1.3.16</ecNumber>
    </recommendedName>
</protein>
<dbReference type="PANTHER" id="PTHR11668:SF300">
    <property type="entry name" value="SERINE_THREONINE-PROTEIN PHOSPHATASE"/>
    <property type="match status" value="1"/>
</dbReference>
<evidence type="ECO:0000256" key="8">
    <source>
        <dbReference type="ARBA" id="ARBA00047761"/>
    </source>
</evidence>
<evidence type="ECO:0000256" key="12">
    <source>
        <dbReference type="SAM" id="MobiDB-lite"/>
    </source>
</evidence>
<comment type="catalytic activity">
    <reaction evidence="8">
        <text>O-phospho-L-seryl-[protein] + H2O = L-seryl-[protein] + phosphate</text>
        <dbReference type="Rhea" id="RHEA:20629"/>
        <dbReference type="Rhea" id="RHEA-COMP:9863"/>
        <dbReference type="Rhea" id="RHEA-COMP:11604"/>
        <dbReference type="ChEBI" id="CHEBI:15377"/>
        <dbReference type="ChEBI" id="CHEBI:29999"/>
        <dbReference type="ChEBI" id="CHEBI:43474"/>
        <dbReference type="ChEBI" id="CHEBI:83421"/>
        <dbReference type="EC" id="3.1.3.16"/>
    </reaction>
</comment>
<evidence type="ECO:0000256" key="1">
    <source>
        <dbReference type="ARBA" id="ARBA00001936"/>
    </source>
</evidence>
<dbReference type="GO" id="GO:0004722">
    <property type="term" value="F:protein serine/threonine phosphatase activity"/>
    <property type="evidence" value="ECO:0007669"/>
    <property type="project" value="UniProtKB-EC"/>
</dbReference>
<dbReference type="InterPro" id="IPR031675">
    <property type="entry name" value="STPPase_N"/>
</dbReference>
<dbReference type="InterPro" id="IPR004843">
    <property type="entry name" value="Calcineurin-like_PHP"/>
</dbReference>
<comment type="cofactor">
    <cofactor evidence="1">
        <name>Mn(2+)</name>
        <dbReference type="ChEBI" id="CHEBI:29035"/>
    </cofactor>
</comment>
<feature type="compositionally biased region" description="Basic and acidic residues" evidence="12">
    <location>
        <begin position="318"/>
        <end position="331"/>
    </location>
</feature>
<dbReference type="EC" id="3.1.3.16" evidence="11"/>
<proteinExistence type="inferred from homology"/>
<feature type="compositionally biased region" description="Basic and acidic residues" evidence="12">
    <location>
        <begin position="430"/>
        <end position="442"/>
    </location>
</feature>
<dbReference type="Pfam" id="PF16891">
    <property type="entry name" value="STPPase_N"/>
    <property type="match status" value="1"/>
</dbReference>
<accession>A0A6L2PLL0</accession>
<feature type="compositionally biased region" description="Basic and acidic residues" evidence="12">
    <location>
        <begin position="377"/>
        <end position="420"/>
    </location>
</feature>
<feature type="non-terminal residue" evidence="14">
    <location>
        <position position="1"/>
    </location>
</feature>
<keyword evidence="15" id="KW-1185">Reference proteome</keyword>
<dbReference type="GO" id="GO:0046872">
    <property type="term" value="F:metal ion binding"/>
    <property type="evidence" value="ECO:0007669"/>
    <property type="project" value="UniProtKB-KW"/>
</dbReference>
<dbReference type="PROSITE" id="PS00125">
    <property type="entry name" value="SER_THR_PHOSPHATASE"/>
    <property type="match status" value="1"/>
</dbReference>
<feature type="compositionally biased region" description="Basic and acidic residues" evidence="12">
    <location>
        <begin position="345"/>
        <end position="368"/>
    </location>
</feature>
<feature type="domain" description="Serine/threonine specific protein phosphatases" evidence="13">
    <location>
        <begin position="114"/>
        <end position="119"/>
    </location>
</feature>
<feature type="compositionally biased region" description="Basic and acidic residues" evidence="12">
    <location>
        <begin position="452"/>
        <end position="475"/>
    </location>
</feature>
<evidence type="ECO:0000256" key="9">
    <source>
        <dbReference type="ARBA" id="ARBA00048336"/>
    </source>
</evidence>
<keyword evidence="4 11" id="KW-0378">Hydrolase</keyword>
<dbReference type="OrthoDB" id="1930084at2759"/>
<evidence type="ECO:0000256" key="10">
    <source>
        <dbReference type="ARBA" id="ARBA00054219"/>
    </source>
</evidence>
<dbReference type="GO" id="GO:0031272">
    <property type="term" value="P:regulation of pseudopodium assembly"/>
    <property type="evidence" value="ECO:0007669"/>
    <property type="project" value="UniProtKB-ARBA"/>
</dbReference>
<comment type="function">
    <text evidence="10">Probable phosphatase which plays a redundant role with gsp-4 in spermatogenesis by regulating sister chromatid segregation during meiosis. In addition, involved in sperm motility by controlling the dynamic disassembly of major sperm proteins (MSP) in the spermatozoan pseudopodium.</text>
</comment>
<name>A0A6L2PLL0_COPFO</name>
<keyword evidence="3" id="KW-0479">Metal-binding</keyword>
<reference evidence="15" key="1">
    <citation type="submission" date="2020-01" db="EMBL/GenBank/DDBJ databases">
        <title>Draft genome sequence of the Termite Coptotermes fromosanus.</title>
        <authorList>
            <person name="Itakura S."/>
            <person name="Yosikawa Y."/>
            <person name="Umezawa K."/>
        </authorList>
    </citation>
    <scope>NUCLEOTIDE SEQUENCE [LARGE SCALE GENOMIC DNA]</scope>
</reference>
<dbReference type="GO" id="GO:0031143">
    <property type="term" value="C:pseudopodium"/>
    <property type="evidence" value="ECO:0007669"/>
    <property type="project" value="UniProtKB-SubCell"/>
</dbReference>
<dbReference type="GO" id="GO:0007060">
    <property type="term" value="P:male meiosis chromosome segregation"/>
    <property type="evidence" value="ECO:0007669"/>
    <property type="project" value="UniProtKB-ARBA"/>
</dbReference>
<dbReference type="GO" id="GO:0005737">
    <property type="term" value="C:cytoplasm"/>
    <property type="evidence" value="ECO:0007669"/>
    <property type="project" value="TreeGrafter"/>
</dbReference>
<dbReference type="AlphaFoldDB" id="A0A6L2PLL0"/>
<dbReference type="PANTHER" id="PTHR11668">
    <property type="entry name" value="SERINE/THREONINE PROTEIN PHOSPHATASE"/>
    <property type="match status" value="1"/>
</dbReference>
<keyword evidence="6" id="KW-0464">Manganese</keyword>
<gene>
    <name evidence="14" type="ORF">Cfor_11930</name>
</gene>
<dbReference type="GO" id="GO:0097723">
    <property type="term" value="P:amoeboid sperm motility"/>
    <property type="evidence" value="ECO:0007669"/>
    <property type="project" value="UniProtKB-ARBA"/>
</dbReference>
<organism evidence="14 15">
    <name type="scientific">Coptotermes formosanus</name>
    <name type="common">Formosan subterranean termite</name>
    <dbReference type="NCBI Taxonomy" id="36987"/>
    <lineage>
        <taxon>Eukaryota</taxon>
        <taxon>Metazoa</taxon>
        <taxon>Ecdysozoa</taxon>
        <taxon>Arthropoda</taxon>
        <taxon>Hexapoda</taxon>
        <taxon>Insecta</taxon>
        <taxon>Pterygota</taxon>
        <taxon>Neoptera</taxon>
        <taxon>Polyneoptera</taxon>
        <taxon>Dictyoptera</taxon>
        <taxon>Blattodea</taxon>
        <taxon>Blattoidea</taxon>
        <taxon>Termitoidae</taxon>
        <taxon>Rhinotermitidae</taxon>
        <taxon>Coptotermes</taxon>
    </lineage>
</organism>
<comment type="caution">
    <text evidence="14">The sequence shown here is derived from an EMBL/GenBank/DDBJ whole genome shotgun (WGS) entry which is preliminary data.</text>
</comment>
<evidence type="ECO:0000256" key="7">
    <source>
        <dbReference type="ARBA" id="ARBA00037818"/>
    </source>
</evidence>
<keyword evidence="5" id="KW-0904">Protein phosphatase</keyword>
<evidence type="ECO:0000256" key="4">
    <source>
        <dbReference type="ARBA" id="ARBA00022801"/>
    </source>
</evidence>
<dbReference type="GO" id="GO:0005634">
    <property type="term" value="C:nucleus"/>
    <property type="evidence" value="ECO:0007669"/>
    <property type="project" value="TreeGrafter"/>
</dbReference>
<dbReference type="EMBL" id="BLKM01004458">
    <property type="protein sequence ID" value="GFG31418.1"/>
    <property type="molecule type" value="Genomic_DNA"/>
</dbReference>
<dbReference type="GO" id="GO:0018991">
    <property type="term" value="P:egg-laying behavior"/>
    <property type="evidence" value="ECO:0007669"/>
    <property type="project" value="UniProtKB-ARBA"/>
</dbReference>
<sequence>RTKKAGAEVQLKEEEILGLCHVSREILQSQPMLLELEAPVRICGDIHGQYYDLLRLFDIVDAGDCRGSNCDRGFPPAYNYLFLGDYVDRGKNSLETICLLLAYKILYPENFFLLRGNHEAASINRVYGFYDECKRRYSVKLWKTFTDCFNCLPVAATIDGKIFCCHGGLSPDLQNIDSINKLLRPTDVPGRGLLCDLLWSDPDKDTELWGSNDRGVSCTFGEQAVTSFLQQQDFDLICRAHQVVEDGYEFFAKRQLVTIFSAPNYCGEFDNAAAMLSVNEQLMCHFHVIQPIKKKIRYTYSARALEIDNIVRQNVHNSDPENDRDQNDGRLQKQTPRNVNQMLQEQKHLQKEKKQEEEQNRKHEEQKNNKQKKHHHEKPDFHHKQTKGHKDLQKEEKKHVKKDQQKQEMKEHIQEQENMNKGKHLKERKQKQEIFTDQKIHQEQMPQTFLKHSTEERKSSSPHIRMEEEKEDENKTPCVIS</sequence>
<comment type="subcellular location">
    <subcellularLocation>
        <location evidence="7">Cell projection</location>
        <location evidence="7">Pseudopodium</location>
    </subcellularLocation>
</comment>
<dbReference type="Proteomes" id="UP000502823">
    <property type="component" value="Unassembled WGS sequence"/>
</dbReference>
<dbReference type="Pfam" id="PF00149">
    <property type="entry name" value="Metallophos"/>
    <property type="match status" value="1"/>
</dbReference>
<evidence type="ECO:0000256" key="11">
    <source>
        <dbReference type="RuleBase" id="RU004273"/>
    </source>
</evidence>
<dbReference type="InterPro" id="IPR050341">
    <property type="entry name" value="PP1_catalytic_subunit"/>
</dbReference>
<dbReference type="Gene3D" id="3.60.21.10">
    <property type="match status" value="1"/>
</dbReference>
<comment type="similarity">
    <text evidence="2 11">Belongs to the PPP phosphatase family.</text>
</comment>
<evidence type="ECO:0000256" key="2">
    <source>
        <dbReference type="ARBA" id="ARBA00008294"/>
    </source>
</evidence>
<evidence type="ECO:0000313" key="15">
    <source>
        <dbReference type="Proteomes" id="UP000502823"/>
    </source>
</evidence>
<dbReference type="SUPFAM" id="SSF56300">
    <property type="entry name" value="Metallo-dependent phosphatases"/>
    <property type="match status" value="1"/>
</dbReference>